<sequence>MSFRALLLALALAAPGAGLAAGRESIVDTYFVLKAAYAGAIVWDVRRAEEYDRGHIPGAVNIDHVARALLDDKTQQFLPLKDIEKRLGNAGIDPRKTIIVYGSRGSSYAHFALYALEYFGAKDVRVLNDGYEGWVAARRHTTNRATARAPVRLKLTPNPKVIATTEEVVARIGKPTVQFVDVRRPSEWSGEESETLQGGHLPGAVLIPYNEAYADPATPEKLMKGETSDTAGMALKPDADLAKIYESLDPAKETIVYCHTGIRAAVTYDVLARLGFRNVRVYHASWYEYGNLPDARVEK</sequence>
<keyword evidence="5" id="KW-1185">Reference proteome</keyword>
<dbReference type="SMART" id="SM00450">
    <property type="entry name" value="RHOD"/>
    <property type="match status" value="2"/>
</dbReference>
<dbReference type="KEGG" id="uru:DSM104443_00617"/>
<dbReference type="AlphaFoldDB" id="A0A6M4GRX3"/>
<dbReference type="InterPro" id="IPR001763">
    <property type="entry name" value="Rhodanese-like_dom"/>
</dbReference>
<evidence type="ECO:0000256" key="2">
    <source>
        <dbReference type="SAM" id="SignalP"/>
    </source>
</evidence>
<evidence type="ECO:0000256" key="1">
    <source>
        <dbReference type="ARBA" id="ARBA00022737"/>
    </source>
</evidence>
<dbReference type="PROSITE" id="PS50206">
    <property type="entry name" value="RHODANESE_3"/>
    <property type="match status" value="2"/>
</dbReference>
<dbReference type="EC" id="2.8.1.1" evidence="4"/>
<feature type="signal peptide" evidence="2">
    <location>
        <begin position="1"/>
        <end position="20"/>
    </location>
</feature>
<keyword evidence="2" id="KW-0732">Signal</keyword>
<evidence type="ECO:0000313" key="4">
    <source>
        <dbReference type="EMBL" id="QJR09568.1"/>
    </source>
</evidence>
<gene>
    <name evidence="4" type="ORF">DSM104443_00617</name>
</gene>
<name>A0A6M4GRX3_9PROT</name>
<dbReference type="InterPro" id="IPR001307">
    <property type="entry name" value="Thiosulphate_STrfase_CS"/>
</dbReference>
<dbReference type="Pfam" id="PF00581">
    <property type="entry name" value="Rhodanese"/>
    <property type="match status" value="2"/>
</dbReference>
<dbReference type="CDD" id="cd01449">
    <property type="entry name" value="TST_Repeat_2"/>
    <property type="match status" value="1"/>
</dbReference>
<dbReference type="PROSITE" id="PS00380">
    <property type="entry name" value="RHODANESE_1"/>
    <property type="match status" value="1"/>
</dbReference>
<dbReference type="Gene3D" id="3.40.250.10">
    <property type="entry name" value="Rhodanese-like domain"/>
    <property type="match status" value="2"/>
</dbReference>
<dbReference type="PANTHER" id="PTHR43855:SF1">
    <property type="entry name" value="THIOSULFATE SULFURTRANSFERASE"/>
    <property type="match status" value="1"/>
</dbReference>
<feature type="domain" description="Rhodanese" evidence="3">
    <location>
        <begin position="36"/>
        <end position="143"/>
    </location>
</feature>
<keyword evidence="4" id="KW-0808">Transferase</keyword>
<keyword evidence="1" id="KW-0677">Repeat</keyword>
<dbReference type="Proteomes" id="UP000501534">
    <property type="component" value="Chromosome"/>
</dbReference>
<feature type="domain" description="Rhodanese" evidence="3">
    <location>
        <begin position="173"/>
        <end position="298"/>
    </location>
</feature>
<evidence type="ECO:0000259" key="3">
    <source>
        <dbReference type="PROSITE" id="PS50206"/>
    </source>
</evidence>
<proteinExistence type="predicted"/>
<accession>A0A6M4GRX3</accession>
<dbReference type="InterPro" id="IPR051126">
    <property type="entry name" value="Thiosulfate_sulfurtransferase"/>
</dbReference>
<evidence type="ECO:0000313" key="5">
    <source>
        <dbReference type="Proteomes" id="UP000501534"/>
    </source>
</evidence>
<dbReference type="EMBL" id="CP053069">
    <property type="protein sequence ID" value="QJR09568.1"/>
    <property type="molecule type" value="Genomic_DNA"/>
</dbReference>
<dbReference type="InterPro" id="IPR036873">
    <property type="entry name" value="Rhodanese-like_dom_sf"/>
</dbReference>
<dbReference type="SUPFAM" id="SSF52821">
    <property type="entry name" value="Rhodanese/Cell cycle control phosphatase"/>
    <property type="match status" value="2"/>
</dbReference>
<dbReference type="GO" id="GO:0004792">
    <property type="term" value="F:thiosulfate-cyanide sulfurtransferase activity"/>
    <property type="evidence" value="ECO:0007669"/>
    <property type="project" value="UniProtKB-EC"/>
</dbReference>
<reference evidence="4 5" key="1">
    <citation type="submission" date="2020-04" db="EMBL/GenBank/DDBJ databases">
        <title>Usitatibacter rugosus gen. nov., sp. nov. and Usitatibacter palustris sp. nov., novel members of Usitatibacteraceae fam. nov. within the order Nitrosomonadales isolated from soil.</title>
        <authorList>
            <person name="Huber K.J."/>
            <person name="Neumann-Schaal M."/>
            <person name="Geppert A."/>
            <person name="Luckner M."/>
            <person name="Wanner G."/>
            <person name="Overmann J."/>
        </authorList>
    </citation>
    <scope>NUCLEOTIDE SEQUENCE [LARGE SCALE GENOMIC DNA]</scope>
    <source>
        <strain evidence="4 5">0125_3</strain>
    </source>
</reference>
<protein>
    <submittedName>
        <fullName evidence="4">Thiosulfate sulfurtransferase</fullName>
        <ecNumber evidence="4">2.8.1.1</ecNumber>
    </submittedName>
</protein>
<organism evidence="4 5">
    <name type="scientific">Usitatibacter rugosus</name>
    <dbReference type="NCBI Taxonomy" id="2732067"/>
    <lineage>
        <taxon>Bacteria</taxon>
        <taxon>Pseudomonadati</taxon>
        <taxon>Pseudomonadota</taxon>
        <taxon>Betaproteobacteria</taxon>
        <taxon>Nitrosomonadales</taxon>
        <taxon>Usitatibacteraceae</taxon>
        <taxon>Usitatibacter</taxon>
    </lineage>
</organism>
<feature type="chain" id="PRO_5027058287" evidence="2">
    <location>
        <begin position="21"/>
        <end position="299"/>
    </location>
</feature>
<dbReference type="PANTHER" id="PTHR43855">
    <property type="entry name" value="THIOSULFATE SULFURTRANSFERASE"/>
    <property type="match status" value="1"/>
</dbReference>
<dbReference type="RefSeq" id="WP_171089384.1">
    <property type="nucleotide sequence ID" value="NZ_CP053069.1"/>
</dbReference>